<dbReference type="CDD" id="cd07185">
    <property type="entry name" value="OmpA_C-like"/>
    <property type="match status" value="2"/>
</dbReference>
<dbReference type="GO" id="GO:0016020">
    <property type="term" value="C:membrane"/>
    <property type="evidence" value="ECO:0007669"/>
    <property type="project" value="UniProtKB-UniRule"/>
</dbReference>
<evidence type="ECO:0000313" key="2">
    <source>
        <dbReference type="Proteomes" id="UP000218263"/>
    </source>
</evidence>
<organism evidence="1 2">
    <name type="scientific">Mucilaginibacter gotjawali</name>
    <dbReference type="NCBI Taxonomy" id="1550579"/>
    <lineage>
        <taxon>Bacteria</taxon>
        <taxon>Pseudomonadati</taxon>
        <taxon>Bacteroidota</taxon>
        <taxon>Sphingobacteriia</taxon>
        <taxon>Sphingobacteriales</taxon>
        <taxon>Sphingobacteriaceae</taxon>
        <taxon>Mucilaginibacter</taxon>
    </lineage>
</organism>
<name>A0A110B0K2_9SPHI</name>
<dbReference type="InterPro" id="IPR006665">
    <property type="entry name" value="OmpA-like"/>
</dbReference>
<dbReference type="EMBL" id="AP017313">
    <property type="protein sequence ID" value="BAU52377.1"/>
    <property type="molecule type" value="Genomic_DNA"/>
</dbReference>
<dbReference type="Pfam" id="PF00691">
    <property type="entry name" value="OmpA"/>
    <property type="match status" value="2"/>
</dbReference>
<accession>A0A110B0K2</accession>
<dbReference type="Proteomes" id="UP000218263">
    <property type="component" value="Chromosome"/>
</dbReference>
<dbReference type="Gene3D" id="3.30.1330.60">
    <property type="entry name" value="OmpA-like domain"/>
    <property type="match status" value="2"/>
</dbReference>
<sequence>MKFKLIFCLFFLAKALPSWSCQRDTIRLFYDINQKELTPAHKVTLDSLSRFIKDTTVVKIHGFADYLGKRDSNFTLSTARADLVKAYLQKLHSKSERLFANGKGQIDASTKAHSAIGDPFNRRVEIIFARPALPKPALKKPIIIVPRSRDTARLTKKNDSVYTRINNIGGRNVGDSISFSELTFQPGRHFLRPSAVRYMVALKELLKAHPNLKIEIQGHICCQYNGKDGEDFDTRKFELSLTRAKFIYDYLVSEGISPNRLTYKGLGSKEPKVYPEMSSIDQDQNRRVVIVLTGK</sequence>
<reference evidence="1 2" key="1">
    <citation type="submission" date="2015-12" db="EMBL/GenBank/DDBJ databases">
        <title>Genome sequence of Mucilaginibacter gotjawali.</title>
        <authorList>
            <person name="Lee J.S."/>
            <person name="Lee K.C."/>
            <person name="Kim K.K."/>
            <person name="Lee B.W."/>
        </authorList>
    </citation>
    <scope>NUCLEOTIDE SEQUENCE [LARGE SCALE GENOMIC DNA]</scope>
    <source>
        <strain evidence="1 2">SA3-7</strain>
    </source>
</reference>
<keyword evidence="1" id="KW-0969">Cilium</keyword>
<dbReference type="PANTHER" id="PTHR30329:SF21">
    <property type="entry name" value="LIPOPROTEIN YIAD-RELATED"/>
    <property type="match status" value="1"/>
</dbReference>
<keyword evidence="2" id="KW-1185">Reference proteome</keyword>
<proteinExistence type="predicted"/>
<gene>
    <name evidence="1" type="ORF">MgSA37_00533</name>
</gene>
<protein>
    <submittedName>
        <fullName evidence="1">Flagellar motor protein MotD</fullName>
    </submittedName>
</protein>
<keyword evidence="1" id="KW-0966">Cell projection</keyword>
<dbReference type="InterPro" id="IPR036737">
    <property type="entry name" value="OmpA-like_sf"/>
</dbReference>
<dbReference type="KEGG" id="mgot:MgSA37_00533"/>
<dbReference type="AlphaFoldDB" id="A0A110B0K2"/>
<dbReference type="InterPro" id="IPR050330">
    <property type="entry name" value="Bact_OuterMem_StrucFunc"/>
</dbReference>
<dbReference type="PANTHER" id="PTHR30329">
    <property type="entry name" value="STATOR ELEMENT OF FLAGELLAR MOTOR COMPLEX"/>
    <property type="match status" value="1"/>
</dbReference>
<evidence type="ECO:0000313" key="1">
    <source>
        <dbReference type="EMBL" id="BAU52377.1"/>
    </source>
</evidence>
<keyword evidence="1" id="KW-0282">Flagellum</keyword>
<dbReference type="OrthoDB" id="9782229at2"/>
<dbReference type="PROSITE" id="PS51123">
    <property type="entry name" value="OMPA_2"/>
    <property type="match status" value="2"/>
</dbReference>
<dbReference type="RefSeq" id="WP_096349711.1">
    <property type="nucleotide sequence ID" value="NZ_AP017313.1"/>
</dbReference>
<dbReference type="SUPFAM" id="SSF103088">
    <property type="entry name" value="OmpA-like"/>
    <property type="match status" value="2"/>
</dbReference>